<dbReference type="EMBL" id="BAABCX010000003">
    <property type="protein sequence ID" value="GAA3545423.1"/>
    <property type="molecule type" value="Genomic_DNA"/>
</dbReference>
<evidence type="ECO:0000256" key="3">
    <source>
        <dbReference type="HAMAP-Rule" id="MF_01365"/>
    </source>
</evidence>
<dbReference type="Proteomes" id="UP001500795">
    <property type="component" value="Unassembled WGS sequence"/>
</dbReference>
<keyword evidence="3 5" id="KW-0694">RNA-binding</keyword>
<dbReference type="GO" id="GO:0005840">
    <property type="term" value="C:ribosome"/>
    <property type="evidence" value="ECO:0007669"/>
    <property type="project" value="UniProtKB-KW"/>
</dbReference>
<dbReference type="InterPro" id="IPR020040">
    <property type="entry name" value="Ribosomal_uL6_a/b-dom"/>
</dbReference>
<dbReference type="NCBIfam" id="TIGR03654">
    <property type="entry name" value="L6_bact"/>
    <property type="match status" value="1"/>
</dbReference>
<comment type="function">
    <text evidence="3 5">This protein binds to the 23S rRNA, and is important in its secondary structure. It is located near the subunit interface in the base of the L7/L12 stalk, and near the tRNA binding site of the peptidyltransferase center.</text>
</comment>
<feature type="domain" description="Large ribosomal subunit protein uL6 alpha-beta" evidence="6">
    <location>
        <begin position="90"/>
        <end position="164"/>
    </location>
</feature>
<gene>
    <name evidence="3 7" type="primary">rplF</name>
    <name evidence="7" type="ORF">GCM10022394_26830</name>
</gene>
<comment type="subunit">
    <text evidence="3">Part of the 50S ribosomal subunit.</text>
</comment>
<dbReference type="PANTHER" id="PTHR11655">
    <property type="entry name" value="60S/50S RIBOSOMAL PROTEIN L6/L9"/>
    <property type="match status" value="1"/>
</dbReference>
<dbReference type="PRINTS" id="PR00059">
    <property type="entry name" value="RIBOSOMALL6"/>
</dbReference>
<sequence>MSRVAKAPIEIPAGVEVTLNGQEITIKGGKGTLNRTINAAVEISQEDNLLKFAPRENMDGANAQSGTARALVNNMVVGVTQGFERKLQLVGVGYRAQIKGNAIALSLGFSHPVEHALPEGVSAECPSQTEIVLKSADKQLIGQVAANIRAYRKPEPYKGKGVRYFGEQVRSKEAKKK</sequence>
<comment type="similarity">
    <text evidence="3 4">Belongs to the universal ribosomal protein uL6 family.</text>
</comment>
<dbReference type="InterPro" id="IPR019906">
    <property type="entry name" value="Ribosomal_uL6_bac-type"/>
</dbReference>
<dbReference type="InterPro" id="IPR000702">
    <property type="entry name" value="Ribosomal_uL6-like"/>
</dbReference>
<comment type="caution">
    <text evidence="7">The sequence shown here is derived from an EMBL/GenBank/DDBJ whole genome shotgun (WGS) entry which is preliminary data.</text>
</comment>
<dbReference type="PANTHER" id="PTHR11655:SF14">
    <property type="entry name" value="LARGE RIBOSOMAL SUBUNIT PROTEIN UL6M"/>
    <property type="match status" value="1"/>
</dbReference>
<evidence type="ECO:0000259" key="6">
    <source>
        <dbReference type="Pfam" id="PF00347"/>
    </source>
</evidence>
<evidence type="ECO:0000313" key="7">
    <source>
        <dbReference type="EMBL" id="GAA3545423.1"/>
    </source>
</evidence>
<dbReference type="RefSeq" id="WP_344958854.1">
    <property type="nucleotide sequence ID" value="NZ_BAABCX010000003.1"/>
</dbReference>
<proteinExistence type="inferred from homology"/>
<dbReference type="PROSITE" id="PS00525">
    <property type="entry name" value="RIBOSOMAL_L6_1"/>
    <property type="match status" value="1"/>
</dbReference>
<dbReference type="SUPFAM" id="SSF56053">
    <property type="entry name" value="Ribosomal protein L6"/>
    <property type="match status" value="2"/>
</dbReference>
<evidence type="ECO:0000256" key="2">
    <source>
        <dbReference type="ARBA" id="ARBA00023274"/>
    </source>
</evidence>
<keyword evidence="2 3" id="KW-0687">Ribonucleoprotein</keyword>
<name>A0ABP6W5S2_9GAMM</name>
<protein>
    <recommendedName>
        <fullName evidence="3">Large ribosomal subunit protein uL6</fullName>
    </recommendedName>
</protein>
<reference evidence="8" key="1">
    <citation type="journal article" date="2019" name="Int. J. Syst. Evol. Microbiol.">
        <title>The Global Catalogue of Microorganisms (GCM) 10K type strain sequencing project: providing services to taxonomists for standard genome sequencing and annotation.</title>
        <authorList>
            <consortium name="The Broad Institute Genomics Platform"/>
            <consortium name="The Broad Institute Genome Sequencing Center for Infectious Disease"/>
            <person name="Wu L."/>
            <person name="Ma J."/>
        </authorList>
    </citation>
    <scope>NUCLEOTIDE SEQUENCE [LARGE SCALE GENOMIC DNA]</scope>
    <source>
        <strain evidence="8">JCM 17110</strain>
    </source>
</reference>
<accession>A0ABP6W5S2</accession>
<dbReference type="PIRSF" id="PIRSF002162">
    <property type="entry name" value="Ribosomal_L6"/>
    <property type="match status" value="1"/>
</dbReference>
<evidence type="ECO:0000256" key="1">
    <source>
        <dbReference type="ARBA" id="ARBA00022980"/>
    </source>
</evidence>
<organism evidence="7 8">
    <name type="scientific">Zobellella aerophila</name>
    <dbReference type="NCBI Taxonomy" id="870480"/>
    <lineage>
        <taxon>Bacteria</taxon>
        <taxon>Pseudomonadati</taxon>
        <taxon>Pseudomonadota</taxon>
        <taxon>Gammaproteobacteria</taxon>
        <taxon>Aeromonadales</taxon>
        <taxon>Aeromonadaceae</taxon>
        <taxon>Zobellella</taxon>
    </lineage>
</organism>
<evidence type="ECO:0000313" key="8">
    <source>
        <dbReference type="Proteomes" id="UP001500795"/>
    </source>
</evidence>
<keyword evidence="3 5" id="KW-0699">rRNA-binding</keyword>
<dbReference type="Gene3D" id="3.90.930.12">
    <property type="entry name" value="Ribosomal protein L6, alpha-beta domain"/>
    <property type="match status" value="2"/>
</dbReference>
<evidence type="ECO:0000256" key="4">
    <source>
        <dbReference type="RuleBase" id="RU003869"/>
    </source>
</evidence>
<evidence type="ECO:0000256" key="5">
    <source>
        <dbReference type="RuleBase" id="RU003870"/>
    </source>
</evidence>
<keyword evidence="8" id="KW-1185">Reference proteome</keyword>
<dbReference type="InterPro" id="IPR036789">
    <property type="entry name" value="Ribosomal_uL6-like_a/b-dom_sf"/>
</dbReference>
<dbReference type="HAMAP" id="MF_01365_B">
    <property type="entry name" value="Ribosomal_uL6_B"/>
    <property type="match status" value="1"/>
</dbReference>
<dbReference type="Pfam" id="PF00347">
    <property type="entry name" value="Ribosomal_L6"/>
    <property type="match status" value="2"/>
</dbReference>
<dbReference type="InterPro" id="IPR002358">
    <property type="entry name" value="Ribosomal_uL6_CS"/>
</dbReference>
<feature type="domain" description="Large ribosomal subunit protein uL6 alpha-beta" evidence="6">
    <location>
        <begin position="11"/>
        <end position="82"/>
    </location>
</feature>
<keyword evidence="1 3" id="KW-0689">Ribosomal protein</keyword>